<evidence type="ECO:0000313" key="2">
    <source>
        <dbReference type="EMBL" id="OHT15801.1"/>
    </source>
</evidence>
<dbReference type="SUPFAM" id="SSF69322">
    <property type="entry name" value="Tricorn protease domain 2"/>
    <property type="match status" value="1"/>
</dbReference>
<gene>
    <name evidence="2" type="ORF">TRFO_13810</name>
</gene>
<dbReference type="OrthoDB" id="10440185at2759"/>
<feature type="compositionally biased region" description="Low complexity" evidence="1">
    <location>
        <begin position="809"/>
        <end position="824"/>
    </location>
</feature>
<feature type="region of interest" description="Disordered" evidence="1">
    <location>
        <begin position="809"/>
        <end position="862"/>
    </location>
</feature>
<proteinExistence type="predicted"/>
<accession>A0A1J4KWY6</accession>
<protein>
    <submittedName>
        <fullName evidence="2">Uncharacterized protein</fullName>
    </submittedName>
</protein>
<comment type="caution">
    <text evidence="2">The sequence shown here is derived from an EMBL/GenBank/DDBJ whole genome shotgun (WGS) entry which is preliminary data.</text>
</comment>
<name>A0A1J4KWY6_9EUKA</name>
<dbReference type="VEuPathDB" id="TrichDB:TRFO_13810"/>
<dbReference type="AlphaFoldDB" id="A0A1J4KWY6"/>
<keyword evidence="3" id="KW-1185">Reference proteome</keyword>
<sequence length="1025" mass="112938">MNFTPITTIPSSTNFCALISNEELLQIRSNTVSIISVRTGFCKFFYFLPQIPRLFSINPLSPSRFALVYPSNGVSPESIALLETETGRVLKQFALKSPSQKFLHIAVGSHFFFVIDQFPNTVFFSQFSGNHVSQYESSSPVVYLGANYSNSQFFILRNDKHVVVVDTNGSKLLNDIPFNPFSFITLNDAILTYGSPDGLITILNLTTGENKAIQTPHSTKPLAVAEGFSVTVDGIVFSTDTGEVVATVSSPISIRSNGSTLAVVCESCIEIFESAKRPICTVSQLQPPEPFVDSQFSVEPSIFFAASTAIYSFTISLNEISKFTSFNEKIKKIAHCQACVSIIYNSPEGDKIATFATGIKKRDELGIDVICDINDRTWILQKDSILTYQRQHLDLEELGKIELPENHSFSRIFRIGQTVAVYSPTEGIAAYVKNGQLIHFRLPQNVTIIQWPALCTKNNVFICRRETDAFEELTVDDFTFISASISSCCWLAKTLFAVENRNVLALGINGSKRIIDRLPNTTCTIAAALPSELIFVTTLPDLRVVTIKRPFLFVALLDLCPTDIECFKYMLSYMPSLPVDPRAITGLPPIIAMSVFNKAPPKYVTPKTVEIYSKFAKFSEVFTLTKSNNSNTTTSNNTSNFSSNNTSNATSNKSSSTGLNNVNRIIKIIADAAAKVGQFGIAQQLYEEIGDDDSLFQLFMINRSSHNLRVLASRSPLRNAIQYFGIQPEPGEYEKLPNLQLPKIKEPFKGVEFILYAGDSSEGAPLFPPSFDELSDFGLREYPLTGEEAQQEIQLQAELDNVTSSSQLNVNLNSNSMNNSSSNLDTESGAQESNENGSNTEKATDIEYKERPVEEKKSDDELKLDKFFDDDEEEPQKTISFAIDMTKAPMTRRGGALKATFQLDTDSSGSGQITLPKPMSAPENGRRRTMTARTKKFAFDIPGVSDQPGASEAPVTAGGALKANSSSEDLTNLFKSEDVSFRFSSQDPLSGGKSSGQTSDNESGHGKEINYADQFTSNLFMDMPT</sequence>
<dbReference type="Proteomes" id="UP000179807">
    <property type="component" value="Unassembled WGS sequence"/>
</dbReference>
<feature type="compositionally biased region" description="Basic residues" evidence="1">
    <location>
        <begin position="927"/>
        <end position="936"/>
    </location>
</feature>
<dbReference type="RefSeq" id="XP_068368937.1">
    <property type="nucleotide sequence ID" value="XM_068497461.1"/>
</dbReference>
<feature type="compositionally biased region" description="Basic and acidic residues" evidence="1">
    <location>
        <begin position="842"/>
        <end position="862"/>
    </location>
</feature>
<dbReference type="InterPro" id="IPR015943">
    <property type="entry name" value="WD40/YVTN_repeat-like_dom_sf"/>
</dbReference>
<feature type="region of interest" description="Disordered" evidence="1">
    <location>
        <begin position="904"/>
        <end position="967"/>
    </location>
</feature>
<feature type="compositionally biased region" description="Polar residues" evidence="1">
    <location>
        <begin position="825"/>
        <end position="841"/>
    </location>
</feature>
<dbReference type="GeneID" id="94832165"/>
<feature type="compositionally biased region" description="Polar residues" evidence="1">
    <location>
        <begin position="904"/>
        <end position="913"/>
    </location>
</feature>
<dbReference type="Gene3D" id="2.130.10.10">
    <property type="entry name" value="YVTN repeat-like/Quinoprotein amine dehydrogenase"/>
    <property type="match status" value="1"/>
</dbReference>
<dbReference type="EMBL" id="MLAK01000186">
    <property type="protein sequence ID" value="OHT15801.1"/>
    <property type="molecule type" value="Genomic_DNA"/>
</dbReference>
<feature type="region of interest" description="Disordered" evidence="1">
    <location>
        <begin position="629"/>
        <end position="656"/>
    </location>
</feature>
<feature type="region of interest" description="Disordered" evidence="1">
    <location>
        <begin position="982"/>
        <end position="1025"/>
    </location>
</feature>
<evidence type="ECO:0000313" key="3">
    <source>
        <dbReference type="Proteomes" id="UP000179807"/>
    </source>
</evidence>
<organism evidence="2 3">
    <name type="scientific">Tritrichomonas foetus</name>
    <dbReference type="NCBI Taxonomy" id="1144522"/>
    <lineage>
        <taxon>Eukaryota</taxon>
        <taxon>Metamonada</taxon>
        <taxon>Parabasalia</taxon>
        <taxon>Tritrichomonadida</taxon>
        <taxon>Tritrichomonadidae</taxon>
        <taxon>Tritrichomonas</taxon>
    </lineage>
</organism>
<reference evidence="2" key="1">
    <citation type="submission" date="2016-10" db="EMBL/GenBank/DDBJ databases">
        <authorList>
            <person name="Benchimol M."/>
            <person name="Almeida L.G."/>
            <person name="Vasconcelos A.T."/>
            <person name="Perreira-Neves A."/>
            <person name="Rosa I.A."/>
            <person name="Tasca T."/>
            <person name="Bogo M.R."/>
            <person name="de Souza W."/>
        </authorList>
    </citation>
    <scope>NUCLEOTIDE SEQUENCE [LARGE SCALE GENOMIC DNA]</scope>
    <source>
        <strain evidence="2">K</strain>
    </source>
</reference>
<evidence type="ECO:0000256" key="1">
    <source>
        <dbReference type="SAM" id="MobiDB-lite"/>
    </source>
</evidence>